<sequence>MPGAKSRAGSEPAPEPASESPAEAEPPAEAEARAADARARDVVAYYHHPTKGPLLREALLPLADRITAAGLTAHIERHWLHGPHLRLRIQGPPDRADDVTAAAEHGAEAVRAWIRTHPSTGGPDPETLLREAERAGRAELIAPPYGPIVEDNAVRVEPVDLAPLRGLIGPDGTALRTRLLASGLPALRAGSGFLAAHDDGAAARVEFAVTVLTLHACAHPEGLTGGHWSYVSHLEDHLLYDDPDGSLRSAFEARRVRMADKVGALVRRIVDGRTTEWEQQWSRWSAQAWRTTEDLFHAGGDLHGLPLEYRARAAATGDAAAYVRWNQDIRTDYSEFHRLLRRADPEGSMWSRPDYLIYRACTNALYRLLMICDVRPIERYLAAHLVVGAVPEATGCDWREVLDDVIRQVEHQEQPS</sequence>
<dbReference type="RefSeq" id="WP_226729043.1">
    <property type="nucleotide sequence ID" value="NZ_JAJAUY010000097.1"/>
</dbReference>
<feature type="domain" description="Thiopeptide-type bacteriocin biosynthesis" evidence="2">
    <location>
        <begin position="45"/>
        <end position="134"/>
    </location>
</feature>
<name>A0ABS8BBD6_9ACTN</name>
<evidence type="ECO:0000313" key="3">
    <source>
        <dbReference type="EMBL" id="MCB5181940.1"/>
    </source>
</evidence>
<dbReference type="InterPro" id="IPR023809">
    <property type="entry name" value="Thiopep_bacteriocin_synth_dom"/>
</dbReference>
<evidence type="ECO:0000313" key="4">
    <source>
        <dbReference type="Proteomes" id="UP001199054"/>
    </source>
</evidence>
<accession>A0ABS8BBD6</accession>
<keyword evidence="4" id="KW-1185">Reference proteome</keyword>
<dbReference type="Pfam" id="PF14028">
    <property type="entry name" value="Lant_dehydr_C"/>
    <property type="match status" value="1"/>
</dbReference>
<protein>
    <recommendedName>
        <fullName evidence="2">Thiopeptide-type bacteriocin biosynthesis domain-containing protein</fullName>
    </recommendedName>
</protein>
<comment type="caution">
    <text evidence="3">The sequence shown here is derived from an EMBL/GenBank/DDBJ whole genome shotgun (WGS) entry which is preliminary data.</text>
</comment>
<evidence type="ECO:0000256" key="1">
    <source>
        <dbReference type="SAM" id="MobiDB-lite"/>
    </source>
</evidence>
<feature type="compositionally biased region" description="Low complexity" evidence="1">
    <location>
        <begin position="1"/>
        <end position="29"/>
    </location>
</feature>
<gene>
    <name evidence="3" type="ORF">LG632_21480</name>
</gene>
<dbReference type="EMBL" id="JAJAUY010000097">
    <property type="protein sequence ID" value="MCB5181940.1"/>
    <property type="molecule type" value="Genomic_DNA"/>
</dbReference>
<dbReference type="Proteomes" id="UP001199054">
    <property type="component" value="Unassembled WGS sequence"/>
</dbReference>
<evidence type="ECO:0000259" key="2">
    <source>
        <dbReference type="Pfam" id="PF14028"/>
    </source>
</evidence>
<proteinExistence type="predicted"/>
<reference evidence="3 4" key="1">
    <citation type="submission" date="2021-10" db="EMBL/GenBank/DDBJ databases">
        <title>Streptomyces sp. strain SMC 277, a novel streptomycete isolated from soil.</title>
        <authorList>
            <person name="Chanama M."/>
        </authorList>
    </citation>
    <scope>NUCLEOTIDE SEQUENCE [LARGE SCALE GENOMIC DNA]</scope>
    <source>
        <strain evidence="3 4">SMC 277</strain>
    </source>
</reference>
<organism evidence="3 4">
    <name type="scientific">Streptomyces antimicrobicus</name>
    <dbReference type="NCBI Taxonomy" id="2883108"/>
    <lineage>
        <taxon>Bacteria</taxon>
        <taxon>Bacillati</taxon>
        <taxon>Actinomycetota</taxon>
        <taxon>Actinomycetes</taxon>
        <taxon>Kitasatosporales</taxon>
        <taxon>Streptomycetaceae</taxon>
        <taxon>Streptomyces</taxon>
    </lineage>
</organism>
<feature type="region of interest" description="Disordered" evidence="1">
    <location>
        <begin position="1"/>
        <end position="35"/>
    </location>
</feature>